<comment type="similarity">
    <text evidence="2">Belongs to the GerABKC lipoprotein family.</text>
</comment>
<dbReference type="PANTHER" id="PTHR35789:SF1">
    <property type="entry name" value="SPORE GERMINATION PROTEIN B3"/>
    <property type="match status" value="1"/>
</dbReference>
<dbReference type="EMBL" id="CP003344">
    <property type="protein sequence ID" value="AGA69711.1"/>
    <property type="molecule type" value="Genomic_DNA"/>
</dbReference>
<dbReference type="Pfam" id="PF05504">
    <property type="entry name" value="Spore_GerAC"/>
    <property type="match status" value="1"/>
</dbReference>
<keyword evidence="3" id="KW-0309">Germination</keyword>
<dbReference type="AlphaFoldDB" id="L0FAM6"/>
<dbReference type="eggNOG" id="ENOG502ZAIE">
    <property type="taxonomic scope" value="Bacteria"/>
</dbReference>
<sequence length="384" mass="43333">MDFPSYKRWLSLIPCVLSLLLLSGCWSHRELNAIGIVSGVGVDLTESGKIQLTAQVITPAGSKAKGQEGGKESVRVLTSEGDTYFDALRGFMNKSGDRLFYPHTQVIVFGEDLARAGLSPVLDFMQRDPEIRMLTWLLVTEGKAEDVMRGKSREDSIPAMHISRLIDDYKSASQSIPVNLLDFTNMIYVDGYEPTLGKIIFSEEKGEPIYNAEGGAVFKGDRLIGWLDGEEARSYLWVMDNIKGGIIAYVPDENSLEGRIAFEIIRAKSKLKPILEEDGTLRMVVEVEAQCNIGELMNHKEITRLEEFQELKRILTQCVIDETQVIVDKAQKELESDILAFGLAVKRRYPQYWNEHQTEWETIFPELDVEILVHAQINTRGSIR</sequence>
<evidence type="ECO:0000256" key="6">
    <source>
        <dbReference type="ARBA" id="ARBA00023139"/>
    </source>
</evidence>
<reference evidence="11" key="1">
    <citation type="submission" date="2012-02" db="EMBL/GenBank/DDBJ databases">
        <title>Complete sequence of Desulfitobacterium dichloroeliminans LMG P-21439.</title>
        <authorList>
            <person name="Lucas S."/>
            <person name="Han J."/>
            <person name="Lapidus A."/>
            <person name="Cheng J.-F."/>
            <person name="Goodwin L."/>
            <person name="Pitluck S."/>
            <person name="Peters L."/>
            <person name="Ovchinnikova G."/>
            <person name="Teshima H."/>
            <person name="Detter J.C."/>
            <person name="Han C."/>
            <person name="Tapia R."/>
            <person name="Land M."/>
            <person name="Hauser L."/>
            <person name="Kyrpides N."/>
            <person name="Ivanova N."/>
            <person name="Pagani I."/>
            <person name="Kruse T."/>
            <person name="de Vos W.M."/>
            <person name="Boon N."/>
            <person name="Smidt H."/>
            <person name="Woyke T."/>
        </authorList>
    </citation>
    <scope>NUCLEOTIDE SEQUENCE [LARGE SCALE GENOMIC DNA]</scope>
    <source>
        <strain evidence="11">LMG P-21439 / DCA1</strain>
    </source>
</reference>
<feature type="domain" description="Spore germination protein N-terminal" evidence="9">
    <location>
        <begin position="28"/>
        <end position="198"/>
    </location>
</feature>
<dbReference type="PANTHER" id="PTHR35789">
    <property type="entry name" value="SPORE GERMINATION PROTEIN B3"/>
    <property type="match status" value="1"/>
</dbReference>
<evidence type="ECO:0000256" key="3">
    <source>
        <dbReference type="ARBA" id="ARBA00022544"/>
    </source>
</evidence>
<keyword evidence="7" id="KW-0449">Lipoprotein</keyword>
<dbReference type="InterPro" id="IPR046953">
    <property type="entry name" value="Spore_GerAC-like_C"/>
</dbReference>
<dbReference type="HOGENOM" id="CLU_051140_0_0_9"/>
<evidence type="ECO:0000256" key="1">
    <source>
        <dbReference type="ARBA" id="ARBA00004635"/>
    </source>
</evidence>
<proteinExistence type="inferred from homology"/>
<evidence type="ECO:0000259" key="9">
    <source>
        <dbReference type="Pfam" id="PF25198"/>
    </source>
</evidence>
<dbReference type="RefSeq" id="WP_015262687.1">
    <property type="nucleotide sequence ID" value="NC_019903.1"/>
</dbReference>
<organism evidence="10 11">
    <name type="scientific">Desulfitobacterium dichloroeliminans (strain LMG P-21439 / DCA1)</name>
    <dbReference type="NCBI Taxonomy" id="871963"/>
    <lineage>
        <taxon>Bacteria</taxon>
        <taxon>Bacillati</taxon>
        <taxon>Bacillota</taxon>
        <taxon>Clostridia</taxon>
        <taxon>Eubacteriales</taxon>
        <taxon>Desulfitobacteriaceae</taxon>
        <taxon>Desulfitobacterium</taxon>
    </lineage>
</organism>
<dbReference type="OrthoDB" id="9816067at2"/>
<dbReference type="NCBIfam" id="TIGR02887">
    <property type="entry name" value="spore_ger_x_C"/>
    <property type="match status" value="1"/>
</dbReference>
<dbReference type="InterPro" id="IPR008844">
    <property type="entry name" value="Spore_GerAC-like"/>
</dbReference>
<keyword evidence="5" id="KW-0472">Membrane</keyword>
<dbReference type="GO" id="GO:0016020">
    <property type="term" value="C:membrane"/>
    <property type="evidence" value="ECO:0007669"/>
    <property type="project" value="UniProtKB-SubCell"/>
</dbReference>
<evidence type="ECO:0000313" key="10">
    <source>
        <dbReference type="EMBL" id="AGA69711.1"/>
    </source>
</evidence>
<gene>
    <name evidence="10" type="ordered locus">Desdi_2281</name>
</gene>
<dbReference type="KEGG" id="ddl:Desdi_2281"/>
<keyword evidence="4" id="KW-0732">Signal</keyword>
<dbReference type="STRING" id="871963.Desdi_2281"/>
<dbReference type="GO" id="GO:0009847">
    <property type="term" value="P:spore germination"/>
    <property type="evidence" value="ECO:0007669"/>
    <property type="project" value="InterPro"/>
</dbReference>
<dbReference type="InterPro" id="IPR057336">
    <property type="entry name" value="GerAC_N"/>
</dbReference>
<evidence type="ECO:0000256" key="2">
    <source>
        <dbReference type="ARBA" id="ARBA00007886"/>
    </source>
</evidence>
<keyword evidence="11" id="KW-1185">Reference proteome</keyword>
<dbReference type="Gene3D" id="6.20.190.10">
    <property type="entry name" value="Nutrient germinant receptor protein C, domain 1"/>
    <property type="match status" value="1"/>
</dbReference>
<evidence type="ECO:0000256" key="4">
    <source>
        <dbReference type="ARBA" id="ARBA00022729"/>
    </source>
</evidence>
<feature type="domain" description="Spore germination GerAC-like C-terminal" evidence="8">
    <location>
        <begin position="213"/>
        <end position="381"/>
    </location>
</feature>
<keyword evidence="6" id="KW-0564">Palmitate</keyword>
<evidence type="ECO:0000256" key="7">
    <source>
        <dbReference type="ARBA" id="ARBA00023288"/>
    </source>
</evidence>
<comment type="subcellular location">
    <subcellularLocation>
        <location evidence="1">Membrane</location>
        <topology evidence="1">Lipid-anchor</topology>
    </subcellularLocation>
</comment>
<dbReference type="Gene3D" id="3.30.300.210">
    <property type="entry name" value="Nutrient germinant receptor protein C, domain 3"/>
    <property type="match status" value="1"/>
</dbReference>
<accession>L0FAM6</accession>
<dbReference type="PROSITE" id="PS51257">
    <property type="entry name" value="PROKAR_LIPOPROTEIN"/>
    <property type="match status" value="1"/>
</dbReference>
<evidence type="ECO:0000256" key="5">
    <source>
        <dbReference type="ARBA" id="ARBA00023136"/>
    </source>
</evidence>
<dbReference type="Pfam" id="PF25198">
    <property type="entry name" value="Spore_GerAC_N"/>
    <property type="match status" value="1"/>
</dbReference>
<dbReference type="InterPro" id="IPR038501">
    <property type="entry name" value="Spore_GerAC_C_sf"/>
</dbReference>
<evidence type="ECO:0000313" key="11">
    <source>
        <dbReference type="Proteomes" id="UP000010797"/>
    </source>
</evidence>
<evidence type="ECO:0000259" key="8">
    <source>
        <dbReference type="Pfam" id="PF05504"/>
    </source>
</evidence>
<protein>
    <submittedName>
        <fullName evidence="10">Germination protein, Ger(X)C family</fullName>
    </submittedName>
</protein>
<dbReference type="Proteomes" id="UP000010797">
    <property type="component" value="Chromosome"/>
</dbReference>
<name>L0FAM6_DESDL</name>